<name>A0A010ZUG7_9ACTN</name>
<dbReference type="RefSeq" id="WP_035852019.1">
    <property type="nucleotide sequence ID" value="NZ_KK073874.1"/>
</dbReference>
<gene>
    <name evidence="1" type="ORF">CryarDRAFT_3489</name>
</gene>
<dbReference type="HOGENOM" id="CLU_1515438_0_0_11"/>
<keyword evidence="2" id="KW-1185">Reference proteome</keyword>
<organism evidence="1 2">
    <name type="scientific">Cryptosporangium arvum DSM 44712</name>
    <dbReference type="NCBI Taxonomy" id="927661"/>
    <lineage>
        <taxon>Bacteria</taxon>
        <taxon>Bacillati</taxon>
        <taxon>Actinomycetota</taxon>
        <taxon>Actinomycetes</taxon>
        <taxon>Cryptosporangiales</taxon>
        <taxon>Cryptosporangiaceae</taxon>
        <taxon>Cryptosporangium</taxon>
    </lineage>
</organism>
<dbReference type="Proteomes" id="UP000021053">
    <property type="component" value="Unassembled WGS sequence"/>
</dbReference>
<dbReference type="OrthoDB" id="4543730at2"/>
<sequence length="177" mass="19166">MDASIEQWTALAVLLPPAQAEDVVGFRMIGEQEAGVETLVEGLLEHGVPAADNVRAEIAVLAEVWGVRGRVEDALRRARPDPAGGTCVRLAPPVAAVDRQTPPVVVPWLECATCGGVLNRVVDGPFISDVDADRLELIDPDGTWGYEADELWEAFATLHECCDDPDCRLAPWLAWED</sequence>
<accession>A0A010ZUG7</accession>
<protein>
    <submittedName>
        <fullName evidence="1">Uncharacterized protein</fullName>
    </submittedName>
</protein>
<dbReference type="AlphaFoldDB" id="A0A010ZUG7"/>
<dbReference type="EMBL" id="JFBT01000001">
    <property type="protein sequence ID" value="EXG82319.1"/>
    <property type="molecule type" value="Genomic_DNA"/>
</dbReference>
<comment type="caution">
    <text evidence="1">The sequence shown here is derived from an EMBL/GenBank/DDBJ whole genome shotgun (WGS) entry which is preliminary data.</text>
</comment>
<evidence type="ECO:0000313" key="2">
    <source>
        <dbReference type="Proteomes" id="UP000021053"/>
    </source>
</evidence>
<proteinExistence type="predicted"/>
<evidence type="ECO:0000313" key="1">
    <source>
        <dbReference type="EMBL" id="EXG82319.1"/>
    </source>
</evidence>
<reference evidence="1 2" key="1">
    <citation type="submission" date="2013-07" db="EMBL/GenBank/DDBJ databases">
        <authorList>
            <consortium name="DOE Joint Genome Institute"/>
            <person name="Eisen J."/>
            <person name="Huntemann M."/>
            <person name="Han J."/>
            <person name="Chen A."/>
            <person name="Kyrpides N."/>
            <person name="Mavromatis K."/>
            <person name="Markowitz V."/>
            <person name="Palaniappan K."/>
            <person name="Ivanova N."/>
            <person name="Schaumberg A."/>
            <person name="Pati A."/>
            <person name="Liolios K."/>
            <person name="Nordberg H.P."/>
            <person name="Cantor M.N."/>
            <person name="Hua S.X."/>
            <person name="Woyke T."/>
        </authorList>
    </citation>
    <scope>NUCLEOTIDE SEQUENCE [LARGE SCALE GENOMIC DNA]</scope>
    <source>
        <strain evidence="1 2">DSM 44712</strain>
    </source>
</reference>